<accession>K6WV04</accession>
<protein>
    <submittedName>
        <fullName evidence="2">Uncharacterized protein</fullName>
    </submittedName>
</protein>
<keyword evidence="3" id="KW-1185">Reference proteome</keyword>
<feature type="transmembrane region" description="Helical" evidence="1">
    <location>
        <begin position="12"/>
        <end position="32"/>
    </location>
</feature>
<keyword evidence="1" id="KW-1133">Transmembrane helix</keyword>
<evidence type="ECO:0000313" key="3">
    <source>
        <dbReference type="Proteomes" id="UP000008363"/>
    </source>
</evidence>
<dbReference type="Proteomes" id="UP000008363">
    <property type="component" value="Unassembled WGS sequence"/>
</dbReference>
<proteinExistence type="predicted"/>
<gene>
    <name evidence="2" type="ORF">GORHZ_098_00120</name>
</gene>
<evidence type="ECO:0000313" key="2">
    <source>
        <dbReference type="EMBL" id="GAB90364.1"/>
    </source>
</evidence>
<name>K6WV04_9ACTN</name>
<keyword evidence="1" id="KW-0812">Transmembrane</keyword>
<keyword evidence="1" id="KW-0472">Membrane</keyword>
<reference evidence="2 3" key="1">
    <citation type="submission" date="2012-08" db="EMBL/GenBank/DDBJ databases">
        <title>Whole genome shotgun sequence of Gordonia rhizosphera NBRC 16068.</title>
        <authorList>
            <person name="Takarada H."/>
            <person name="Isaki S."/>
            <person name="Hosoyama A."/>
            <person name="Tsuchikane K."/>
            <person name="Katsumata H."/>
            <person name="Baba S."/>
            <person name="Ohji S."/>
            <person name="Yamazaki S."/>
            <person name="Fujita N."/>
        </authorList>
    </citation>
    <scope>NUCLEOTIDE SEQUENCE [LARGE SCALE GENOMIC DNA]</scope>
    <source>
        <strain evidence="2 3">NBRC 16068</strain>
    </source>
</reference>
<dbReference type="OrthoDB" id="9845223at2"/>
<evidence type="ECO:0000256" key="1">
    <source>
        <dbReference type="SAM" id="Phobius"/>
    </source>
</evidence>
<feature type="transmembrane region" description="Helical" evidence="1">
    <location>
        <begin position="38"/>
        <end position="58"/>
    </location>
</feature>
<sequence length="107" mass="11769">MRAFVRSISFSYIGYMLLLAAFALLGLFVVALDSASAATAWGYGVASFVALVLSVAAFRFEIHESLDTQPGDPLVVHADPLIPAEERAELEWYEHEHPHNRDLTHAA</sequence>
<comment type="caution">
    <text evidence="2">The sequence shown here is derived from an EMBL/GenBank/DDBJ whole genome shotgun (WGS) entry which is preliminary data.</text>
</comment>
<dbReference type="EMBL" id="BAHC01000098">
    <property type="protein sequence ID" value="GAB90364.1"/>
    <property type="molecule type" value="Genomic_DNA"/>
</dbReference>
<dbReference type="eggNOG" id="ENOG5031W09">
    <property type="taxonomic scope" value="Bacteria"/>
</dbReference>
<organism evidence="2 3">
    <name type="scientific">Gordonia rhizosphera NBRC 16068</name>
    <dbReference type="NCBI Taxonomy" id="1108045"/>
    <lineage>
        <taxon>Bacteria</taxon>
        <taxon>Bacillati</taxon>
        <taxon>Actinomycetota</taxon>
        <taxon>Actinomycetes</taxon>
        <taxon>Mycobacteriales</taxon>
        <taxon>Gordoniaceae</taxon>
        <taxon>Gordonia</taxon>
    </lineage>
</organism>
<dbReference type="RefSeq" id="WP_006333090.1">
    <property type="nucleotide sequence ID" value="NZ_BAHC01000098.1"/>
</dbReference>
<dbReference type="AlphaFoldDB" id="K6WV04"/>